<evidence type="ECO:0000256" key="2">
    <source>
        <dbReference type="ARBA" id="ARBA00004496"/>
    </source>
</evidence>
<dbReference type="PANTHER" id="PTHR10527">
    <property type="entry name" value="IMPORTIN BETA"/>
    <property type="match status" value="1"/>
</dbReference>
<dbReference type="AlphaFoldDB" id="A0AAV0U8K9"/>
<dbReference type="GO" id="GO:0006606">
    <property type="term" value="P:protein import into nucleus"/>
    <property type="evidence" value="ECO:0007669"/>
    <property type="project" value="InterPro"/>
</dbReference>
<proteinExistence type="predicted"/>
<evidence type="ECO:0000256" key="7">
    <source>
        <dbReference type="ARBA" id="ARBA00023242"/>
    </source>
</evidence>
<feature type="domain" description="IPO4/5-like TPR repeats" evidence="9">
    <location>
        <begin position="101"/>
        <end position="160"/>
    </location>
</feature>
<reference evidence="10" key="1">
    <citation type="submission" date="2022-12" db="EMBL/GenBank/DDBJ databases">
        <authorList>
            <person name="Webb A."/>
        </authorList>
    </citation>
    <scope>NUCLEOTIDE SEQUENCE</scope>
    <source>
        <strain evidence="10">Hp1</strain>
    </source>
</reference>
<dbReference type="Pfam" id="PF25780">
    <property type="entry name" value="TPR_IPO5"/>
    <property type="match status" value="2"/>
</dbReference>
<dbReference type="GO" id="GO:0005737">
    <property type="term" value="C:cytoplasm"/>
    <property type="evidence" value="ECO:0007669"/>
    <property type="project" value="UniProtKB-SubCell"/>
</dbReference>
<evidence type="ECO:0000256" key="1">
    <source>
        <dbReference type="ARBA" id="ARBA00004123"/>
    </source>
</evidence>
<feature type="compositionally biased region" description="Acidic residues" evidence="8">
    <location>
        <begin position="899"/>
        <end position="924"/>
    </location>
</feature>
<gene>
    <name evidence="10" type="ORF">HBR001_LOCUS5307</name>
</gene>
<keyword evidence="5" id="KW-0677">Repeat</keyword>
<keyword evidence="3" id="KW-0813">Transport</keyword>
<name>A0AAV0U8K9_HYABA</name>
<dbReference type="InterPro" id="IPR040122">
    <property type="entry name" value="Importin_beta"/>
</dbReference>
<keyword evidence="7" id="KW-0539">Nucleus</keyword>
<keyword evidence="4" id="KW-0963">Cytoplasm</keyword>
<dbReference type="SUPFAM" id="SSF48371">
    <property type="entry name" value="ARM repeat"/>
    <property type="match status" value="2"/>
</dbReference>
<evidence type="ECO:0000256" key="3">
    <source>
        <dbReference type="ARBA" id="ARBA00022448"/>
    </source>
</evidence>
<feature type="compositionally biased region" description="Acidic residues" evidence="8">
    <location>
        <begin position="709"/>
        <end position="724"/>
    </location>
</feature>
<feature type="domain" description="IPO4/5-like TPR repeats" evidence="9">
    <location>
        <begin position="188"/>
        <end position="277"/>
    </location>
</feature>
<dbReference type="Pfam" id="PF18808">
    <property type="entry name" value="Importin_rep_4"/>
    <property type="match status" value="1"/>
</dbReference>
<evidence type="ECO:0000313" key="11">
    <source>
        <dbReference type="Proteomes" id="UP001162031"/>
    </source>
</evidence>
<dbReference type="GO" id="GO:0005634">
    <property type="term" value="C:nucleus"/>
    <property type="evidence" value="ECO:0007669"/>
    <property type="project" value="UniProtKB-SubCell"/>
</dbReference>
<dbReference type="EMBL" id="CANTFL010001114">
    <property type="protein sequence ID" value="CAI5731785.1"/>
    <property type="molecule type" value="Genomic_DNA"/>
</dbReference>
<keyword evidence="11" id="KW-1185">Reference proteome</keyword>
<evidence type="ECO:0000256" key="4">
    <source>
        <dbReference type="ARBA" id="ARBA00022490"/>
    </source>
</evidence>
<dbReference type="InterPro" id="IPR057672">
    <property type="entry name" value="TPR_IPO4/5"/>
</dbReference>
<protein>
    <recommendedName>
        <fullName evidence="9">IPO4/5-like TPR repeats domain-containing protein</fullName>
    </recommendedName>
</protein>
<dbReference type="Gene3D" id="1.25.10.10">
    <property type="entry name" value="Leucine-rich Repeat Variant"/>
    <property type="match status" value="1"/>
</dbReference>
<evidence type="ECO:0000313" key="10">
    <source>
        <dbReference type="EMBL" id="CAI5731785.1"/>
    </source>
</evidence>
<evidence type="ECO:0000256" key="5">
    <source>
        <dbReference type="ARBA" id="ARBA00022737"/>
    </source>
</evidence>
<evidence type="ECO:0000259" key="9">
    <source>
        <dbReference type="Pfam" id="PF25780"/>
    </source>
</evidence>
<evidence type="ECO:0000256" key="8">
    <source>
        <dbReference type="SAM" id="MobiDB-lite"/>
    </source>
</evidence>
<evidence type="ECO:0000256" key="6">
    <source>
        <dbReference type="ARBA" id="ARBA00022927"/>
    </source>
</evidence>
<organism evidence="10 11">
    <name type="scientific">Hyaloperonospora brassicae</name>
    <name type="common">Brassica downy mildew</name>
    <name type="synonym">Peronospora brassicae</name>
    <dbReference type="NCBI Taxonomy" id="162125"/>
    <lineage>
        <taxon>Eukaryota</taxon>
        <taxon>Sar</taxon>
        <taxon>Stramenopiles</taxon>
        <taxon>Oomycota</taxon>
        <taxon>Peronosporomycetes</taxon>
        <taxon>Peronosporales</taxon>
        <taxon>Peronosporaceae</taxon>
        <taxon>Hyaloperonospora</taxon>
    </lineage>
</organism>
<dbReference type="InterPro" id="IPR016024">
    <property type="entry name" value="ARM-type_fold"/>
</dbReference>
<feature type="region of interest" description="Disordered" evidence="8">
    <location>
        <begin position="699"/>
        <end position="724"/>
    </location>
</feature>
<dbReference type="InterPro" id="IPR041653">
    <property type="entry name" value="Importin_rep_4"/>
</dbReference>
<keyword evidence="6" id="KW-0653">Protein transport</keyword>
<feature type="region of interest" description="Disordered" evidence="8">
    <location>
        <begin position="892"/>
        <end position="931"/>
    </location>
</feature>
<sequence length="1209" mass="131442">MDLEPLLSQLLAGDNAARNAAEAQFQALTQRRCSDALLLGLVQVVRARRRRDAVRALAAVLLRRVLLRDAVSLWPRATAAARESLKADLVAVLEAHETQCALRRRVCDTVGELATSLLEDGQWDALRRKVLQWRASPLLPLREVALRLLEMVALFVATQLTRSSSSSSSEDSDKNSDDREWNRTVLEGLLLGLQDPHGRVALNALRALSMVLLHVESLEELAMPHVLTAAVPLVLQALQALLETQQWEQMMEALEMLIEVADAHALFFAPRLRDVVETMVGIADAGRNARAVPDGCRQLAMELLVSLAEQTPARCRRLPKNRFVETVYPVAFEMLLELPDVDTWDAANCDDEQAIGGGSGLDQDISNFDVGAEALERLVGALGAKRSLPTCFRLVHAYARRTDHWASRHAALVGLCQILTVLDDDNLDAVVSHLLAQVHDPHPRVCCTAVDVIGRLSVDQAPQFQAAYHSQALSVLAHVLEDGTKPRLQAHAATALRQFIDMCPPELLTPYLDKMLHQLFALLERSHTAATGTSPAQAVVATRVVHEQAITAISSVAMVAGPLFATYYAAIMPPLQHILLKCLHESVQQTASTAAAMAGPKKTQLAASSSFTLGGITLECLSLIGQAVGKDLFARDAPAILKVMAEMQATPSIVGNELIRTYLLQAWARCCTCLGHEFAPYLPLVMPTLLEAATQQAEFEVDPSTLSRDDEDDEEDGGGSTDNEDIQLAQVNDKCLSIRTSILEEKATACQLLAGMVTDLQDAFFPYAEQVTQVFAPLLTESVHSDIRAAAIRSMPALVKCVAVSTAAPGFKDHSGAAMKQMVDFALGRLVHALTSEPEVELVVSILQSMTSCLVCARELHPTLELNDAQLRELVHGFLVVLGDSFQRRAIRRGGNGSDDMESGEPEGDVEEEKEEEEEEEEDTASQVSEGQLAEQELQCVLAECIGALAKTHGAGFFPVFMTLLWEKVAALGAPGCLVEDRRLALFVLDDVLEHCGDSAMRHLDVFLPVLENALLEVSEPALVQAAAFGVGVCASQGGELFAPHAKQCLELLHNVVASPHAHRPEQRNATDNAVAALGKFCEFQARAIDAATLFPQWLDLLPLCGDLEESLAVLRRLCRYVTERHPLVLGAPDFRHLDKIVTVLAAVADEPFVQKMREAVGEKETSALCQELASILVGLRSTVPVATMDRAWASLTSSQRVALHALFA</sequence>
<dbReference type="Proteomes" id="UP001162031">
    <property type="component" value="Unassembled WGS sequence"/>
</dbReference>
<accession>A0AAV0U8K9</accession>
<comment type="subcellular location">
    <subcellularLocation>
        <location evidence="2">Cytoplasm</location>
    </subcellularLocation>
    <subcellularLocation>
        <location evidence="1">Nucleus</location>
    </subcellularLocation>
</comment>
<comment type="caution">
    <text evidence="10">The sequence shown here is derived from an EMBL/GenBank/DDBJ whole genome shotgun (WGS) entry which is preliminary data.</text>
</comment>
<dbReference type="InterPro" id="IPR011989">
    <property type="entry name" value="ARM-like"/>
</dbReference>